<comment type="subcellular location">
    <subcellularLocation>
        <location evidence="1">Membrane</location>
        <topology evidence="1">Multi-pass membrane protein</topology>
    </subcellularLocation>
</comment>
<dbReference type="GO" id="GO:0008514">
    <property type="term" value="F:organic anion transmembrane transporter activity"/>
    <property type="evidence" value="ECO:0007669"/>
    <property type="project" value="UniProtKB-ARBA"/>
</dbReference>
<dbReference type="PANTHER" id="PTHR10283:SF82">
    <property type="entry name" value="SOLUTE CARRIER FAMILY 13 MEMBER 2"/>
    <property type="match status" value="1"/>
</dbReference>
<dbReference type="EMBL" id="DYZA01000018">
    <property type="protein sequence ID" value="HJD96185.1"/>
    <property type="molecule type" value="Genomic_DNA"/>
</dbReference>
<sequence length="467" mass="50791">MPSASVLSLKNSKLLSWLICFAIAGAATFLLYDAAKPQVNLYWFGTILAIAMFATSLLPNFATVVLLLMYYVITGVAAPELAFVGWTAPIPWLSLCGMLLGVLMDKCNLASRIALVLLTRIGTTPVRLYAAFLLAGLVLAAIIPDIITVMIIFMTIAQGMCTSLKLDKNSRSSATIILAAFFGAAIPSAMYLPNNTGIIGLLMVKDMGVPFTWLSFAFENMGFQALHAFVAYGILHVFGSRELAVHIASCRAVASDELRKLGSMSREEKKTLLLTVAALIGFVSEPLHHIPGYYVFCSIVLLGFTPLFKLLTGDDIEKVQFSILFFIAGCMAIGIIAGSLGIPAWLSEKLMPILREIQSLPLASFFAYWVGVLSNLVLTPVAAATSLSIPMAEIATSLGMPIKPVLYSFLYGLDQFFLPYELAPALIMFATGYVRIRYVLVLMTLRMFLVSFAVLITATFLWPMMGM</sequence>
<feature type="transmembrane region" description="Helical" evidence="5">
    <location>
        <begin position="83"/>
        <end position="102"/>
    </location>
</feature>
<dbReference type="AlphaFoldDB" id="A0A921DQ78"/>
<organism evidence="6 7">
    <name type="scientific">Mailhella massiliensis</name>
    <dbReference type="NCBI Taxonomy" id="1903261"/>
    <lineage>
        <taxon>Bacteria</taxon>
        <taxon>Pseudomonadati</taxon>
        <taxon>Thermodesulfobacteriota</taxon>
        <taxon>Desulfovibrionia</taxon>
        <taxon>Desulfovibrionales</taxon>
        <taxon>Desulfovibrionaceae</taxon>
        <taxon>Mailhella</taxon>
    </lineage>
</organism>
<keyword evidence="4 5" id="KW-0472">Membrane</keyword>
<feature type="transmembrane region" description="Helical" evidence="5">
    <location>
        <begin position="174"/>
        <end position="193"/>
    </location>
</feature>
<evidence type="ECO:0000256" key="1">
    <source>
        <dbReference type="ARBA" id="ARBA00004141"/>
    </source>
</evidence>
<feature type="transmembrane region" description="Helical" evidence="5">
    <location>
        <begin position="41"/>
        <end position="71"/>
    </location>
</feature>
<feature type="transmembrane region" description="Helical" evidence="5">
    <location>
        <begin position="366"/>
        <end position="389"/>
    </location>
</feature>
<dbReference type="InterPro" id="IPR001898">
    <property type="entry name" value="SLC13A/DASS"/>
</dbReference>
<dbReference type="Proteomes" id="UP000698963">
    <property type="component" value="Unassembled WGS sequence"/>
</dbReference>
<dbReference type="GO" id="GO:0005886">
    <property type="term" value="C:plasma membrane"/>
    <property type="evidence" value="ECO:0007669"/>
    <property type="project" value="TreeGrafter"/>
</dbReference>
<dbReference type="GO" id="GO:1905039">
    <property type="term" value="P:carboxylic acid transmembrane transport"/>
    <property type="evidence" value="ECO:0007669"/>
    <property type="project" value="UniProtKB-ARBA"/>
</dbReference>
<feature type="transmembrane region" description="Helical" evidence="5">
    <location>
        <begin position="436"/>
        <end position="462"/>
    </location>
</feature>
<feature type="transmembrane region" description="Helical" evidence="5">
    <location>
        <begin position="132"/>
        <end position="153"/>
    </location>
</feature>
<dbReference type="RefSeq" id="WP_304120339.1">
    <property type="nucleotide sequence ID" value="NZ_DYZA01000018.1"/>
</dbReference>
<name>A0A921DQ78_9BACT</name>
<reference evidence="6" key="1">
    <citation type="journal article" date="2021" name="PeerJ">
        <title>Extensive microbial diversity within the chicken gut microbiome revealed by metagenomics and culture.</title>
        <authorList>
            <person name="Gilroy R."/>
            <person name="Ravi A."/>
            <person name="Getino M."/>
            <person name="Pursley I."/>
            <person name="Horton D.L."/>
            <person name="Alikhan N.F."/>
            <person name="Baker D."/>
            <person name="Gharbi K."/>
            <person name="Hall N."/>
            <person name="Watson M."/>
            <person name="Adriaenssens E.M."/>
            <person name="Foster-Nyarko E."/>
            <person name="Jarju S."/>
            <person name="Secka A."/>
            <person name="Antonio M."/>
            <person name="Oren A."/>
            <person name="Chaudhuri R.R."/>
            <person name="La Ragione R."/>
            <person name="Hildebrand F."/>
            <person name="Pallen M.J."/>
        </authorList>
    </citation>
    <scope>NUCLEOTIDE SEQUENCE</scope>
    <source>
        <strain evidence="6">ChiGjej2B2-19336</strain>
    </source>
</reference>
<keyword evidence="3 5" id="KW-1133">Transmembrane helix</keyword>
<proteinExistence type="predicted"/>
<evidence type="ECO:0000313" key="7">
    <source>
        <dbReference type="Proteomes" id="UP000698963"/>
    </source>
</evidence>
<dbReference type="PANTHER" id="PTHR10283">
    <property type="entry name" value="SOLUTE CARRIER FAMILY 13 MEMBER"/>
    <property type="match status" value="1"/>
</dbReference>
<keyword evidence="2 5" id="KW-0812">Transmembrane</keyword>
<comment type="caution">
    <text evidence="6">The sequence shown here is derived from an EMBL/GenBank/DDBJ whole genome shotgun (WGS) entry which is preliminary data.</text>
</comment>
<evidence type="ECO:0000256" key="2">
    <source>
        <dbReference type="ARBA" id="ARBA00022692"/>
    </source>
</evidence>
<dbReference type="Pfam" id="PF00939">
    <property type="entry name" value="Na_sulph_symp"/>
    <property type="match status" value="1"/>
</dbReference>
<evidence type="ECO:0000313" key="6">
    <source>
        <dbReference type="EMBL" id="HJD96185.1"/>
    </source>
</evidence>
<accession>A0A921DQ78</accession>
<evidence type="ECO:0000256" key="3">
    <source>
        <dbReference type="ARBA" id="ARBA00022989"/>
    </source>
</evidence>
<protein>
    <submittedName>
        <fullName evidence="6">Anion permease</fullName>
    </submittedName>
</protein>
<evidence type="ECO:0000256" key="4">
    <source>
        <dbReference type="ARBA" id="ARBA00023136"/>
    </source>
</evidence>
<feature type="transmembrane region" description="Helical" evidence="5">
    <location>
        <begin position="323"/>
        <end position="346"/>
    </location>
</feature>
<feature type="transmembrane region" description="Helical" evidence="5">
    <location>
        <begin position="213"/>
        <end position="235"/>
    </location>
</feature>
<reference evidence="6" key="2">
    <citation type="submission" date="2021-09" db="EMBL/GenBank/DDBJ databases">
        <authorList>
            <person name="Gilroy R."/>
        </authorList>
    </citation>
    <scope>NUCLEOTIDE SEQUENCE</scope>
    <source>
        <strain evidence="6">ChiGjej2B2-19336</strain>
    </source>
</reference>
<feature type="transmembrane region" description="Helical" evidence="5">
    <location>
        <begin position="293"/>
        <end position="311"/>
    </location>
</feature>
<gene>
    <name evidence="6" type="ORF">K8W16_00860</name>
</gene>
<evidence type="ECO:0000256" key="5">
    <source>
        <dbReference type="SAM" id="Phobius"/>
    </source>
</evidence>
<feature type="transmembrane region" description="Helical" evidence="5">
    <location>
        <begin position="14"/>
        <end position="34"/>
    </location>
</feature>